<evidence type="ECO:0000256" key="3">
    <source>
        <dbReference type="ARBA" id="ARBA00012071"/>
    </source>
</evidence>
<dbReference type="InterPro" id="IPR027417">
    <property type="entry name" value="P-loop_NTPase"/>
</dbReference>
<keyword evidence="7 13" id="KW-0808">Transferase</keyword>
<gene>
    <name evidence="13 14" type="primary">lpxK</name>
    <name evidence="14" type="ORF">GOB81_07925</name>
</gene>
<protein>
    <recommendedName>
        <fullName evidence="4 13">Tetraacyldisaccharide 4'-kinase</fullName>
        <ecNumber evidence="3 13">2.7.1.130</ecNumber>
    </recommendedName>
    <alternativeName>
        <fullName evidence="12 13">Lipid A 4'-kinase</fullName>
    </alternativeName>
</protein>
<dbReference type="PANTHER" id="PTHR42724">
    <property type="entry name" value="TETRAACYLDISACCHARIDE 4'-KINASE"/>
    <property type="match status" value="1"/>
</dbReference>
<dbReference type="Pfam" id="PF02606">
    <property type="entry name" value="LpxK"/>
    <property type="match status" value="1"/>
</dbReference>
<name>A0ABX0K088_9PROT</name>
<keyword evidence="5 13" id="KW-0444">Lipid biosynthesis</keyword>
<accession>A0ABX0K088</accession>
<comment type="function">
    <text evidence="1 13">Transfers the gamma-phosphate of ATP to the 4'-position of a tetraacyldisaccharide 1-phosphate intermediate (termed DS-1-P) to form tetraacyldisaccharide 1,4'-bis-phosphate (lipid IVA).</text>
</comment>
<evidence type="ECO:0000256" key="9">
    <source>
        <dbReference type="ARBA" id="ARBA00022777"/>
    </source>
</evidence>
<evidence type="ECO:0000256" key="4">
    <source>
        <dbReference type="ARBA" id="ARBA00016436"/>
    </source>
</evidence>
<evidence type="ECO:0000256" key="13">
    <source>
        <dbReference type="HAMAP-Rule" id="MF_00409"/>
    </source>
</evidence>
<comment type="similarity">
    <text evidence="13">Belongs to the LpxK family.</text>
</comment>
<evidence type="ECO:0000256" key="12">
    <source>
        <dbReference type="ARBA" id="ARBA00029757"/>
    </source>
</evidence>
<dbReference type="NCBIfam" id="TIGR00682">
    <property type="entry name" value="lpxK"/>
    <property type="match status" value="1"/>
</dbReference>
<comment type="caution">
    <text evidence="14">The sequence shown here is derived from an EMBL/GenBank/DDBJ whole genome shotgun (WGS) entry which is preliminary data.</text>
</comment>
<dbReference type="HAMAP" id="MF_00409">
    <property type="entry name" value="LpxK"/>
    <property type="match status" value="1"/>
</dbReference>
<evidence type="ECO:0000256" key="7">
    <source>
        <dbReference type="ARBA" id="ARBA00022679"/>
    </source>
</evidence>
<evidence type="ECO:0000256" key="1">
    <source>
        <dbReference type="ARBA" id="ARBA00002274"/>
    </source>
</evidence>
<dbReference type="GO" id="GO:0009029">
    <property type="term" value="F:lipid-A 4'-kinase activity"/>
    <property type="evidence" value="ECO:0007669"/>
    <property type="project" value="UniProtKB-EC"/>
</dbReference>
<evidence type="ECO:0000256" key="10">
    <source>
        <dbReference type="ARBA" id="ARBA00022840"/>
    </source>
</evidence>
<comment type="pathway">
    <text evidence="2 13">Glycolipid biosynthesis; lipid IV(A) biosynthesis; lipid IV(A) from (3R)-3-hydroxytetradecanoyl-[acyl-carrier-protein] and UDP-N-acetyl-alpha-D-glucosamine: step 6/6.</text>
</comment>
<evidence type="ECO:0000256" key="8">
    <source>
        <dbReference type="ARBA" id="ARBA00022741"/>
    </source>
</evidence>
<dbReference type="Proteomes" id="UP000631653">
    <property type="component" value="Unassembled WGS sequence"/>
</dbReference>
<keyword evidence="15" id="KW-1185">Reference proteome</keyword>
<evidence type="ECO:0000256" key="6">
    <source>
        <dbReference type="ARBA" id="ARBA00022556"/>
    </source>
</evidence>
<keyword evidence="8 13" id="KW-0547">Nucleotide-binding</keyword>
<dbReference type="EC" id="2.7.1.130" evidence="3 13"/>
<keyword evidence="10 13" id="KW-0067">ATP-binding</keyword>
<keyword evidence="9 13" id="KW-0418">Kinase</keyword>
<evidence type="ECO:0000256" key="11">
    <source>
        <dbReference type="ARBA" id="ARBA00023098"/>
    </source>
</evidence>
<dbReference type="InterPro" id="IPR003758">
    <property type="entry name" value="LpxK"/>
</dbReference>
<feature type="binding site" evidence="13">
    <location>
        <begin position="57"/>
        <end position="64"/>
    </location>
    <ligand>
        <name>ATP</name>
        <dbReference type="ChEBI" id="CHEBI:30616"/>
    </ligand>
</feature>
<proteinExistence type="inferred from homology"/>
<organism evidence="14 15">
    <name type="scientific">Acetobacter conturbans</name>
    <dbReference type="NCBI Taxonomy" id="1737472"/>
    <lineage>
        <taxon>Bacteria</taxon>
        <taxon>Pseudomonadati</taxon>
        <taxon>Pseudomonadota</taxon>
        <taxon>Alphaproteobacteria</taxon>
        <taxon>Acetobacterales</taxon>
        <taxon>Acetobacteraceae</taxon>
        <taxon>Acetobacter</taxon>
    </lineage>
</organism>
<sequence length="336" mass="36357">MPEKLRLHAPSFWFRPPGLASSLLRPVASMVAYEATRRRRKAGWHAPVPVLCIGNLTVGGTGKTTAVLDLAQRLQDRGMNVHCLTRGYRAENMRPGDPVRVDLSRHTAKDVGDEALLLAAVAPCWVSPDRVASAGAAIGAGADCLIMDDGFQNPGLYKDLSLVLVDGAVGFGNGCVLPAGPLRENLAVGLNAANAVVITGKDKAGVKQTLRQWQHPILNADLQMDETVTDLRDKAVIAFAGLARPDKFFEGLRENGVHPLNCIPFPDHHPFSDLDLSQLTHLALQAEALLVTTPKDAARLPPAFRRKVQVVGVGLHWTSPEMIESLLDHLLMEKEQ</sequence>
<evidence type="ECO:0000313" key="15">
    <source>
        <dbReference type="Proteomes" id="UP000631653"/>
    </source>
</evidence>
<comment type="catalytic activity">
    <reaction evidence="13">
        <text>a lipid A disaccharide + ATP = a lipid IVA + ADP + H(+)</text>
        <dbReference type="Rhea" id="RHEA:67840"/>
        <dbReference type="ChEBI" id="CHEBI:15378"/>
        <dbReference type="ChEBI" id="CHEBI:30616"/>
        <dbReference type="ChEBI" id="CHEBI:176343"/>
        <dbReference type="ChEBI" id="CHEBI:176425"/>
        <dbReference type="ChEBI" id="CHEBI:456216"/>
        <dbReference type="EC" id="2.7.1.130"/>
    </reaction>
</comment>
<reference evidence="14 15" key="1">
    <citation type="journal article" date="2020" name="Int. J. Syst. Evol. Microbiol.">
        <title>Novel acetic acid bacteria from cider fermentations: Acetobacter conturbans sp. nov. and Acetobacter fallax sp. nov.</title>
        <authorList>
            <person name="Sombolestani A.S."/>
            <person name="Cleenwerck I."/>
            <person name="Cnockaert M."/>
            <person name="Borremans W."/>
            <person name="Wieme A.D."/>
            <person name="De Vuyst L."/>
            <person name="Vandamme P."/>
        </authorList>
    </citation>
    <scope>NUCLEOTIDE SEQUENCE [LARGE SCALE GENOMIC DNA]</scope>
    <source>
        <strain evidence="14 15">LMG 1627</strain>
    </source>
</reference>
<dbReference type="PANTHER" id="PTHR42724:SF1">
    <property type="entry name" value="TETRAACYLDISACCHARIDE 4'-KINASE, MITOCHONDRIAL-RELATED"/>
    <property type="match status" value="1"/>
</dbReference>
<evidence type="ECO:0000256" key="2">
    <source>
        <dbReference type="ARBA" id="ARBA00004870"/>
    </source>
</evidence>
<evidence type="ECO:0000313" key="14">
    <source>
        <dbReference type="EMBL" id="NHN88557.1"/>
    </source>
</evidence>
<keyword evidence="6 13" id="KW-0441">Lipid A biosynthesis</keyword>
<dbReference type="EMBL" id="WOSY01000006">
    <property type="protein sequence ID" value="NHN88557.1"/>
    <property type="molecule type" value="Genomic_DNA"/>
</dbReference>
<dbReference type="RefSeq" id="WP_173569855.1">
    <property type="nucleotide sequence ID" value="NZ_WOSY01000006.1"/>
</dbReference>
<evidence type="ECO:0000256" key="5">
    <source>
        <dbReference type="ARBA" id="ARBA00022516"/>
    </source>
</evidence>
<keyword evidence="11 13" id="KW-0443">Lipid metabolism</keyword>
<dbReference type="SUPFAM" id="SSF52540">
    <property type="entry name" value="P-loop containing nucleoside triphosphate hydrolases"/>
    <property type="match status" value="1"/>
</dbReference>